<keyword evidence="5 9" id="KW-0812">Transmembrane</keyword>
<dbReference type="GO" id="GO:0005886">
    <property type="term" value="C:plasma membrane"/>
    <property type="evidence" value="ECO:0007669"/>
    <property type="project" value="UniProtKB-SubCell"/>
</dbReference>
<dbReference type="EMBL" id="JAEDAO010000001">
    <property type="protein sequence ID" value="MBK0392539.1"/>
    <property type="molecule type" value="Genomic_DNA"/>
</dbReference>
<keyword evidence="2" id="KW-0813">Transport</keyword>
<feature type="transmembrane region" description="Helical" evidence="9">
    <location>
        <begin position="338"/>
        <end position="360"/>
    </location>
</feature>
<feature type="transmembrane region" description="Helical" evidence="9">
    <location>
        <begin position="12"/>
        <end position="30"/>
    </location>
</feature>
<accession>A0A934PXY5</accession>
<organism evidence="10 11">
    <name type="scientific">Ramlibacter algicola</name>
    <dbReference type="NCBI Taxonomy" id="2795217"/>
    <lineage>
        <taxon>Bacteria</taxon>
        <taxon>Pseudomonadati</taxon>
        <taxon>Pseudomonadota</taxon>
        <taxon>Betaproteobacteria</taxon>
        <taxon>Burkholderiales</taxon>
        <taxon>Comamonadaceae</taxon>
        <taxon>Ramlibacter</taxon>
    </lineage>
</organism>
<evidence type="ECO:0000256" key="8">
    <source>
        <dbReference type="ARBA" id="ARBA00035655"/>
    </source>
</evidence>
<dbReference type="Pfam" id="PF04143">
    <property type="entry name" value="Sulf_transp"/>
    <property type="match status" value="1"/>
</dbReference>
<gene>
    <name evidence="10" type="ORF">I8E28_08040</name>
</gene>
<feature type="transmembrane region" description="Helical" evidence="9">
    <location>
        <begin position="313"/>
        <end position="331"/>
    </location>
</feature>
<evidence type="ECO:0000313" key="11">
    <source>
        <dbReference type="Proteomes" id="UP000617041"/>
    </source>
</evidence>
<feature type="transmembrane region" description="Helical" evidence="9">
    <location>
        <begin position="51"/>
        <end position="74"/>
    </location>
</feature>
<evidence type="ECO:0000256" key="3">
    <source>
        <dbReference type="ARBA" id="ARBA00022475"/>
    </source>
</evidence>
<evidence type="ECO:0000256" key="6">
    <source>
        <dbReference type="ARBA" id="ARBA00022989"/>
    </source>
</evidence>
<comment type="caution">
    <text evidence="10">The sequence shown here is derived from an EMBL/GenBank/DDBJ whole genome shotgun (WGS) entry which is preliminary data.</text>
</comment>
<evidence type="ECO:0000256" key="7">
    <source>
        <dbReference type="ARBA" id="ARBA00023136"/>
    </source>
</evidence>
<evidence type="ECO:0000256" key="5">
    <source>
        <dbReference type="ARBA" id="ARBA00022692"/>
    </source>
</evidence>
<dbReference type="PANTHER" id="PTHR30574:SF1">
    <property type="entry name" value="SULPHUR TRANSPORT DOMAIN-CONTAINING PROTEIN"/>
    <property type="match status" value="1"/>
</dbReference>
<evidence type="ECO:0000256" key="2">
    <source>
        <dbReference type="ARBA" id="ARBA00022448"/>
    </source>
</evidence>
<keyword evidence="7 9" id="KW-0472">Membrane</keyword>
<sequence>MESADVSSLARAVLWGAFALAACFGALVRWSGFCTMGAVSDAVVLGDRTRLGQWAIATGVAVLGFAALSAAGIVGAAQTLYATPRWLWLSGLAGGTVFGFGMVLSSGCISKALVRVGGGNLKAVVVVVVAAVAGFATLKGITAVLRARTVDLVAVDMGRNADLASWLSAQAQLAPGAAALLAGVAVGLPLLAWAAWQGGVRSAPVAGAGAGIGLLVIAMWLLTGGVGHVAEHPETLQEAWLATNTGRAEAFSFAGPIAYALDWLLFFSDANKRLTVGIVSVPGVIAGSAAVALLRGEFRWEGFAGTADLGHHLAGALLMGIGGVTAFGCSIGQGVSGLATLSLTSFVAVPAMLAGAVLGVRYQTWRIDRDEARAAPTLRDQVA</sequence>
<dbReference type="PANTHER" id="PTHR30574">
    <property type="entry name" value="INNER MEMBRANE PROTEIN YEDE"/>
    <property type="match status" value="1"/>
</dbReference>
<feature type="transmembrane region" description="Helical" evidence="9">
    <location>
        <begin position="274"/>
        <end position="293"/>
    </location>
</feature>
<name>A0A934PXY5_9BURK</name>
<evidence type="ECO:0000256" key="9">
    <source>
        <dbReference type="SAM" id="Phobius"/>
    </source>
</evidence>
<feature type="transmembrane region" description="Helical" evidence="9">
    <location>
        <begin position="208"/>
        <end position="230"/>
    </location>
</feature>
<keyword evidence="3" id="KW-1003">Cell membrane</keyword>
<comment type="subcellular location">
    <subcellularLocation>
        <location evidence="1">Cell inner membrane</location>
        <topology evidence="1">Multi-pass membrane protein</topology>
    </subcellularLocation>
</comment>
<proteinExistence type="inferred from homology"/>
<feature type="transmembrane region" description="Helical" evidence="9">
    <location>
        <begin position="173"/>
        <end position="196"/>
    </location>
</feature>
<keyword evidence="6 9" id="KW-1133">Transmembrane helix</keyword>
<dbReference type="Proteomes" id="UP000617041">
    <property type="component" value="Unassembled WGS sequence"/>
</dbReference>
<protein>
    <submittedName>
        <fullName evidence="10">YeeE/YedE family protein</fullName>
    </submittedName>
</protein>
<comment type="similarity">
    <text evidence="8">Belongs to the TsuA/YedE (TC 9.B.102) family.</text>
</comment>
<dbReference type="InterPro" id="IPR007272">
    <property type="entry name" value="Sulf_transp_TsuA/YedE"/>
</dbReference>
<keyword evidence="11" id="KW-1185">Reference proteome</keyword>
<evidence type="ECO:0000256" key="1">
    <source>
        <dbReference type="ARBA" id="ARBA00004429"/>
    </source>
</evidence>
<dbReference type="AlphaFoldDB" id="A0A934PXY5"/>
<keyword evidence="4" id="KW-0997">Cell inner membrane</keyword>
<feature type="transmembrane region" description="Helical" evidence="9">
    <location>
        <begin position="121"/>
        <end position="145"/>
    </location>
</feature>
<dbReference type="RefSeq" id="WP_200787468.1">
    <property type="nucleotide sequence ID" value="NZ_JAEDAO010000001.1"/>
</dbReference>
<feature type="transmembrane region" description="Helical" evidence="9">
    <location>
        <begin position="86"/>
        <end position="109"/>
    </location>
</feature>
<evidence type="ECO:0000256" key="4">
    <source>
        <dbReference type="ARBA" id="ARBA00022519"/>
    </source>
</evidence>
<reference evidence="10" key="1">
    <citation type="submission" date="2020-12" db="EMBL/GenBank/DDBJ databases">
        <title>Ramlibacter sp. nov., isolated from a freshwater alga, Cryptomonas.</title>
        <authorList>
            <person name="Kim H.M."/>
            <person name="Jeon C.O."/>
        </authorList>
    </citation>
    <scope>NUCLEOTIDE SEQUENCE</scope>
    <source>
        <strain evidence="10">CrO1</strain>
    </source>
</reference>
<evidence type="ECO:0000313" key="10">
    <source>
        <dbReference type="EMBL" id="MBK0392539.1"/>
    </source>
</evidence>